<dbReference type="EMBL" id="LFJN01000062">
    <property type="protein sequence ID" value="KPI34390.1"/>
    <property type="molecule type" value="Genomic_DNA"/>
</dbReference>
<dbReference type="Gene3D" id="3.90.1150.10">
    <property type="entry name" value="Aspartate Aminotransferase, domain 1"/>
    <property type="match status" value="1"/>
</dbReference>
<evidence type="ECO:0000256" key="1">
    <source>
        <dbReference type="ARBA" id="ARBA00001933"/>
    </source>
</evidence>
<evidence type="ECO:0000256" key="3">
    <source>
        <dbReference type="RuleBase" id="RU003560"/>
    </source>
</evidence>
<protein>
    <submittedName>
        <fullName evidence="4">Putative aminotransferase</fullName>
    </submittedName>
</protein>
<dbReference type="OrthoDB" id="425114at2759"/>
<dbReference type="VEuPathDB" id="FungiDB:AB675_3233"/>
<dbReference type="PANTHER" id="PTHR43713">
    <property type="entry name" value="GLUTAMATE-1-SEMIALDEHYDE 2,1-AMINOMUTASE"/>
    <property type="match status" value="1"/>
</dbReference>
<name>A0A0N1H2L3_9EURO</name>
<comment type="cofactor">
    <cofactor evidence="1">
        <name>pyridoxal 5'-phosphate</name>
        <dbReference type="ChEBI" id="CHEBI:597326"/>
    </cofactor>
</comment>
<dbReference type="PANTHER" id="PTHR43713:SF3">
    <property type="entry name" value="GLUTAMATE-1-SEMIALDEHYDE 2,1-AMINOMUTASE 1, CHLOROPLASTIC-RELATED"/>
    <property type="match status" value="1"/>
</dbReference>
<dbReference type="Proteomes" id="UP000038010">
    <property type="component" value="Unassembled WGS sequence"/>
</dbReference>
<keyword evidence="4" id="KW-0808">Transferase</keyword>
<evidence type="ECO:0000313" key="4">
    <source>
        <dbReference type="EMBL" id="KPI34390.1"/>
    </source>
</evidence>
<dbReference type="GO" id="GO:0008483">
    <property type="term" value="F:transaminase activity"/>
    <property type="evidence" value="ECO:0007669"/>
    <property type="project" value="UniProtKB-KW"/>
</dbReference>
<keyword evidence="5" id="KW-1185">Reference proteome</keyword>
<reference evidence="4 5" key="1">
    <citation type="submission" date="2015-06" db="EMBL/GenBank/DDBJ databases">
        <title>Draft genome of the ant-associated black yeast Phialophora attae CBS 131958.</title>
        <authorList>
            <person name="Moreno L.F."/>
            <person name="Stielow B.J."/>
            <person name="de Hoog S."/>
            <person name="Vicente V.A."/>
            <person name="Weiss V.A."/>
            <person name="de Vries M."/>
            <person name="Cruz L.M."/>
            <person name="Souza E.M."/>
        </authorList>
    </citation>
    <scope>NUCLEOTIDE SEQUENCE [LARGE SCALE GENOMIC DNA]</scope>
    <source>
        <strain evidence="4 5">CBS 131958</strain>
    </source>
</reference>
<comment type="similarity">
    <text evidence="3">Belongs to the class-III pyridoxal-phosphate-dependent aminotransferase family.</text>
</comment>
<keyword evidence="4" id="KW-0032">Aminotransferase</keyword>
<dbReference type="InterPro" id="IPR005814">
    <property type="entry name" value="Aminotrans_3"/>
</dbReference>
<dbReference type="InterPro" id="IPR015424">
    <property type="entry name" value="PyrdxlP-dep_Trfase"/>
</dbReference>
<sequence>MATLVTTSVDVDHAKTTRALTYITSRSVPTAENELKAAIGRYASANPGSKAAHLAAAELMPGGNTRSVLYNDPFPICMERGQDHSLWDVDGHKYLDLVGEMTAGLYGHSNEVLQETMASTFNKTGMSLGAHHLEEQKLATIIRERFPLIEHLRFCNSGTEANLYALSIARKVTGKRKVIAFRGGYHGGVLGFAHGVGANNVDSADWLVATYNDIAQLRAMFSSNEDVAAVIVEAMQGAGGCLPGEIEFLQAIEELASKHNAIFILDEVMTSRLHPAGLQGKYGLRPDLTTLGKYMGGGFAFGAFGGRRDLLVSYDPRQSLSLPHSGTFNNSTLTMATNLNLNALGDDLRERLQAVSGGTKMVITGVGAVMTIHFLENGKIPVRSDDIDKFSNANLKKLFWFWCIERGFWIAERGLVSLLLQTTEKDVSTFVNAVEGFISRHRILLEP</sequence>
<dbReference type="InterPro" id="IPR015421">
    <property type="entry name" value="PyrdxlP-dep_Trfase_major"/>
</dbReference>
<dbReference type="Pfam" id="PF00202">
    <property type="entry name" value="Aminotran_3"/>
    <property type="match status" value="1"/>
</dbReference>
<dbReference type="Gene3D" id="3.40.640.10">
    <property type="entry name" value="Type I PLP-dependent aspartate aminotransferase-like (Major domain)"/>
    <property type="match status" value="1"/>
</dbReference>
<evidence type="ECO:0000313" key="5">
    <source>
        <dbReference type="Proteomes" id="UP000038010"/>
    </source>
</evidence>
<organism evidence="4 5">
    <name type="scientific">Cyphellophora attinorum</name>
    <dbReference type="NCBI Taxonomy" id="1664694"/>
    <lineage>
        <taxon>Eukaryota</taxon>
        <taxon>Fungi</taxon>
        <taxon>Dikarya</taxon>
        <taxon>Ascomycota</taxon>
        <taxon>Pezizomycotina</taxon>
        <taxon>Eurotiomycetes</taxon>
        <taxon>Chaetothyriomycetidae</taxon>
        <taxon>Chaetothyriales</taxon>
        <taxon>Cyphellophoraceae</taxon>
        <taxon>Cyphellophora</taxon>
    </lineage>
</organism>
<keyword evidence="2 3" id="KW-0663">Pyridoxal phosphate</keyword>
<proteinExistence type="inferred from homology"/>
<dbReference type="GO" id="GO:0030170">
    <property type="term" value="F:pyridoxal phosphate binding"/>
    <property type="evidence" value="ECO:0007669"/>
    <property type="project" value="InterPro"/>
</dbReference>
<dbReference type="InterPro" id="IPR015422">
    <property type="entry name" value="PyrdxlP-dep_Trfase_small"/>
</dbReference>
<dbReference type="SUPFAM" id="SSF53383">
    <property type="entry name" value="PLP-dependent transferases"/>
    <property type="match status" value="1"/>
</dbReference>
<dbReference type="AlphaFoldDB" id="A0A0N1H2L3"/>
<comment type="caution">
    <text evidence="4">The sequence shown here is derived from an EMBL/GenBank/DDBJ whole genome shotgun (WGS) entry which is preliminary data.</text>
</comment>
<evidence type="ECO:0000256" key="2">
    <source>
        <dbReference type="ARBA" id="ARBA00022898"/>
    </source>
</evidence>
<gene>
    <name evidence="4" type="ORF">AB675_3233</name>
</gene>
<dbReference type="STRING" id="1664694.A0A0N1H2L3"/>
<accession>A0A0N1H2L3</accession>
<dbReference type="GeneID" id="28735145"/>
<dbReference type="RefSeq" id="XP_017994353.1">
    <property type="nucleotide sequence ID" value="XM_018143265.1"/>
</dbReference>